<feature type="repeat" description="TPR" evidence="3">
    <location>
        <begin position="1804"/>
        <end position="1837"/>
    </location>
</feature>
<evidence type="ECO:0000256" key="2">
    <source>
        <dbReference type="ARBA" id="ARBA00022803"/>
    </source>
</evidence>
<dbReference type="OrthoDB" id="1658288at2759"/>
<evidence type="ECO:0000256" key="4">
    <source>
        <dbReference type="SAM" id="MobiDB-lite"/>
    </source>
</evidence>
<reference evidence="6" key="1">
    <citation type="submission" date="2025-08" db="UniProtKB">
        <authorList>
            <consortium name="RefSeq"/>
        </authorList>
    </citation>
    <scope>IDENTIFICATION</scope>
</reference>
<dbReference type="PANTHER" id="PTHR44858:SF1">
    <property type="entry name" value="UDP-N-ACETYLGLUCOSAMINE--PEPTIDE N-ACETYLGLUCOSAMINYLTRANSFERASE SPINDLY-RELATED"/>
    <property type="match status" value="1"/>
</dbReference>
<feature type="repeat" description="TPR" evidence="3">
    <location>
        <begin position="1357"/>
        <end position="1390"/>
    </location>
</feature>
<dbReference type="CTD" id="319089"/>
<keyword evidence="2 3" id="KW-0802">TPR repeat</keyword>
<evidence type="ECO:0000313" key="6">
    <source>
        <dbReference type="RefSeq" id="XP_030643573.1"/>
    </source>
</evidence>
<dbReference type="Pfam" id="PF13181">
    <property type="entry name" value="TPR_8"/>
    <property type="match status" value="3"/>
</dbReference>
<dbReference type="Pfam" id="PF13414">
    <property type="entry name" value="TPR_11"/>
    <property type="match status" value="1"/>
</dbReference>
<feature type="region of interest" description="Disordered" evidence="4">
    <location>
        <begin position="624"/>
        <end position="656"/>
    </location>
</feature>
<dbReference type="InterPro" id="IPR011990">
    <property type="entry name" value="TPR-like_helical_dom_sf"/>
</dbReference>
<evidence type="ECO:0000256" key="3">
    <source>
        <dbReference type="PROSITE-ProRule" id="PRU00339"/>
    </source>
</evidence>
<name>A0A6J2WGX3_CHACN</name>
<dbReference type="Pfam" id="PF00515">
    <property type="entry name" value="TPR_1"/>
    <property type="match status" value="1"/>
</dbReference>
<feature type="compositionally biased region" description="Polar residues" evidence="4">
    <location>
        <begin position="624"/>
        <end position="637"/>
    </location>
</feature>
<feature type="compositionally biased region" description="Polar residues" evidence="4">
    <location>
        <begin position="205"/>
        <end position="223"/>
    </location>
</feature>
<evidence type="ECO:0000256" key="1">
    <source>
        <dbReference type="ARBA" id="ARBA00022737"/>
    </source>
</evidence>
<sequence>MKKGRKSQRDNQQMKCVIGESSRHTTGPVYSPNPLLLTQLPAQVNTVTTFVDPNLPGGFETRAPPVSTEVSTVDSQDLLNPPLCSLQKNMLSQSISGETSQMSVSHSTKPNVSSEDGSTSTKVSAKHKAGRKASTRPVIAQLAGTVATVSLSARPQPPAKPRPERPSTAARPHKARLLSRQVSDAEKIPALSQVPQKPSPRDSRIVSSDSTDVTGESDSLYSEQSDRTALRNAKVKKGEPSKDHQLQSSSSSHDSKSDHSGKVTGSTQTLKSTTELLKEARSIAGVTSPGPRENEQQRVPEVLVAAAKNLVRKSRRTVDEIITSLQSGGGNQFSASDQIIKEVMKKMLGDASCMDDEVPSQKEPSVPQMLLRTAKEKRPSQFVPSCDYKMTYKFAPSSVSQTEPGSGSDDVTPLSARFKHCASEYKTIHHLCTLPASQVLPVELQLASRVCHTPSLFAAMMRVCQQRAAPSHIAEEADTERLVREGLSVVPDGESDEKKFVPDPSPRGSEILLDWQRIAEHYVEKPRMMVYGESATLCRNELRMFWKPAPPKFRCAPSFLKDKLFPKYQVERCILPATRHDPSSEHLLQHVDESIFGVLETERRISLENILFCKHKSLTDLCQEEQTPHASSGTGSNAPIKRSRSAPHLSLEPDTPLRLRSDFTAVTRELDAVRRSQQLTACAPSATGQAAQHVMMAGAKDPDRAPNHALVQQRRERGRGAVLGEQSVRRYSVYRPRRRVARTNKKLTAVKLAYIHKKLKEPPRTISRSESLSHLPGKPAASPQHASLLRRPSLPLLLDFESFAAERGGIPDDYPPREWVRDIWNIWFDEVFPPLEESSTKKKETTEADLQSESSESLPAKEEVQQLDWVDLSRTLDDGITAADLESEVARLTQLMAEEGKDSAFNLCRRGALYKKLGCLNQALEDLNAAISQEPHLLDAYWHRHSVYLLRNDPNCALDDLNFIIKHNKKHADAFKSRAEIYRLKGETTLAIINYTQAINCRPDDDSNYFKRAQMYEQRNENLLAMEDYAKTFAVNPARTDALLIHGLHYFNISNWMVALSDFSLVLQQEPRHSTARTYRGRVFAKLGQYRSAIEDYSLAVHVDPNNWQAFYYRGCLLRSRLPEMALRDFSTSVLINDTVENLSAFLHRGLLYTEQRNWHQAMSDFEAVIKLDRTVAVAHVSLGLIYMLKMDENYEAIKMFSSALRFNPTYIRAYICRARAYHNVHDLNRALKDLTRAIHMNPDVQNLYILRGQYLCEMEEFDLATFNIQYAAQINEALGSCPIQQAAVQSFLGNDSKAISCLMAVASSRPSPSILTLLGRMQMKACKFMEAVESFNKALKILNPNEANLVKVLEAAEVFYLMGMCYMAQGLLQQAVDAFNNAVKVNPSYADAYHQRGLCRMRLQQPKSIQDFKHALLINPNLFQVYLSRAAFYGASGRYSKAILNCNEAIQIQPKSVRAYLYRGALKYHLKMYKGAVEDLTTAIKIDNTCSFAYYNRAVCYQMLKNYELALRDYGIVLLLPSQKETDLRVLINRGLLYMELNDHHNALQDFEEAAVKCPEDSSIYHTLGVYHHRLGQLEEAVKAYSQAIRLNPFFLDAYVGRGNVFMDYGHAQATKQAQRDFLSALHLNPLCSSARISLAFNFQVFGRFQRAWNQFTVAVDINPECWEALEGRAVVSLQMSNTYAAFLDINNALKLSPLSDQLFTNRGVINQFMGDNVAAMRDYQKAISLNPSSALAFFNAANLFFYNRQFEQACEYYSRAVELDPSDDSAVLNRAITSALLRKVPEALRDFSEALRRNPYSSHVFFNRANLYCSIKEYEAAERDLTQALRLQPSDALVYKLRADVRGHLGLTHLAVEDYRTALELQEPAEH</sequence>
<dbReference type="PANTHER" id="PTHR44858">
    <property type="entry name" value="TETRATRICOPEPTIDE REPEAT PROTEIN 6"/>
    <property type="match status" value="1"/>
</dbReference>
<feature type="repeat" description="TPR" evidence="3">
    <location>
        <begin position="1212"/>
        <end position="1245"/>
    </location>
</feature>
<keyword evidence="1" id="KW-0677">Repeat</keyword>
<dbReference type="InParanoid" id="A0A6J2WGX3"/>
<feature type="region of interest" description="Disordered" evidence="4">
    <location>
        <begin position="1"/>
        <end position="31"/>
    </location>
</feature>
<dbReference type="PROSITE" id="PS50293">
    <property type="entry name" value="TPR_REGION"/>
    <property type="match status" value="3"/>
</dbReference>
<accession>A0A6J2WGX3</accession>
<dbReference type="SUPFAM" id="SSF48452">
    <property type="entry name" value="TPR-like"/>
    <property type="match status" value="4"/>
</dbReference>
<dbReference type="InterPro" id="IPR019734">
    <property type="entry name" value="TPR_rpt"/>
</dbReference>
<protein>
    <submittedName>
        <fullName evidence="6">Uncharacterized protein ttc6</fullName>
    </submittedName>
</protein>
<evidence type="ECO:0000313" key="5">
    <source>
        <dbReference type="Proteomes" id="UP000504632"/>
    </source>
</evidence>
<feature type="compositionally biased region" description="Polar residues" evidence="4">
    <location>
        <begin position="848"/>
        <end position="857"/>
    </location>
</feature>
<dbReference type="PROSITE" id="PS50005">
    <property type="entry name" value="TPR"/>
    <property type="match status" value="13"/>
</dbReference>
<dbReference type="Pfam" id="PF13432">
    <property type="entry name" value="TPR_16"/>
    <property type="match status" value="2"/>
</dbReference>
<feature type="repeat" description="TPR" evidence="3">
    <location>
        <begin position="1313"/>
        <end position="1346"/>
    </location>
</feature>
<feature type="region of interest" description="Disordered" evidence="4">
    <location>
        <begin position="94"/>
        <end position="270"/>
    </location>
</feature>
<feature type="repeat" description="TPR" evidence="3">
    <location>
        <begin position="972"/>
        <end position="1005"/>
    </location>
</feature>
<keyword evidence="5" id="KW-1185">Reference proteome</keyword>
<feature type="compositionally biased region" description="Basic and acidic residues" evidence="4">
    <location>
        <begin position="236"/>
        <end position="245"/>
    </location>
</feature>
<feature type="repeat" description="TPR" evidence="3">
    <location>
        <begin position="1074"/>
        <end position="1107"/>
    </location>
</feature>
<feature type="repeat" description="TPR" evidence="3">
    <location>
        <begin position="1424"/>
        <end position="1457"/>
    </location>
</feature>
<dbReference type="RefSeq" id="XP_030643573.1">
    <property type="nucleotide sequence ID" value="XM_030787713.1"/>
</dbReference>
<feature type="compositionally biased region" description="Polar residues" evidence="4">
    <location>
        <begin position="94"/>
        <end position="123"/>
    </location>
</feature>
<dbReference type="Gene3D" id="1.25.40.10">
    <property type="entry name" value="Tetratricopeptide repeat domain"/>
    <property type="match status" value="10"/>
</dbReference>
<feature type="repeat" description="TPR" evidence="3">
    <location>
        <begin position="1143"/>
        <end position="1176"/>
    </location>
</feature>
<dbReference type="GeneID" id="115823677"/>
<feature type="repeat" description="TPR" evidence="3">
    <location>
        <begin position="1529"/>
        <end position="1562"/>
    </location>
</feature>
<organism evidence="5 6">
    <name type="scientific">Chanos chanos</name>
    <name type="common">Milkfish</name>
    <name type="synonym">Mugil chanos</name>
    <dbReference type="NCBI Taxonomy" id="29144"/>
    <lineage>
        <taxon>Eukaryota</taxon>
        <taxon>Metazoa</taxon>
        <taxon>Chordata</taxon>
        <taxon>Craniata</taxon>
        <taxon>Vertebrata</taxon>
        <taxon>Euteleostomi</taxon>
        <taxon>Actinopterygii</taxon>
        <taxon>Neopterygii</taxon>
        <taxon>Teleostei</taxon>
        <taxon>Ostariophysi</taxon>
        <taxon>Gonorynchiformes</taxon>
        <taxon>Chanidae</taxon>
        <taxon>Chanos</taxon>
    </lineage>
</organism>
<dbReference type="Proteomes" id="UP000504632">
    <property type="component" value="Chromosome 1"/>
</dbReference>
<feature type="repeat" description="TPR" evidence="3">
    <location>
        <begin position="1563"/>
        <end position="1596"/>
    </location>
</feature>
<feature type="repeat" description="TPR" evidence="3">
    <location>
        <begin position="904"/>
        <end position="937"/>
    </location>
</feature>
<dbReference type="SMART" id="SM00028">
    <property type="entry name" value="TPR"/>
    <property type="match status" value="20"/>
</dbReference>
<gene>
    <name evidence="6" type="primary">ttc6</name>
</gene>
<dbReference type="InterPro" id="IPR050498">
    <property type="entry name" value="Ycf3"/>
</dbReference>
<feature type="region of interest" description="Disordered" evidence="4">
    <location>
        <begin position="838"/>
        <end position="862"/>
    </location>
</feature>
<proteinExistence type="predicted"/>
<feature type="repeat" description="TPR" evidence="3">
    <location>
        <begin position="1702"/>
        <end position="1735"/>
    </location>
</feature>
<feature type="repeat" description="TPR" evidence="3">
    <location>
        <begin position="1736"/>
        <end position="1769"/>
    </location>
</feature>
<feature type="region of interest" description="Disordered" evidence="4">
    <location>
        <begin position="763"/>
        <end position="786"/>
    </location>
</feature>
<feature type="compositionally biased region" description="Basic residues" evidence="4">
    <location>
        <begin position="124"/>
        <end position="134"/>
    </location>
</feature>